<dbReference type="AlphaFoldDB" id="A0A6N7TSE9"/>
<reference evidence="2 3" key="1">
    <citation type="submission" date="2019-11" db="EMBL/GenBank/DDBJ databases">
        <title>Draft Genome Sequence of Plant Growth-Promoting Rhizosphere-Associated Bacteria.</title>
        <authorList>
            <person name="Vasilyev I.Y."/>
            <person name="Radchenko V."/>
            <person name="Ilnitskaya E.V."/>
        </authorList>
    </citation>
    <scope>NUCLEOTIDE SEQUENCE [LARGE SCALE GENOMIC DNA]</scope>
    <source>
        <strain evidence="2 3">VRA_9sq_n</strain>
    </source>
</reference>
<evidence type="ECO:0000313" key="2">
    <source>
        <dbReference type="EMBL" id="MSD90189.1"/>
    </source>
</evidence>
<proteinExistence type="predicted"/>
<feature type="region of interest" description="Disordered" evidence="1">
    <location>
        <begin position="339"/>
        <end position="361"/>
    </location>
</feature>
<dbReference type="EMBL" id="WKKW01000001">
    <property type="protein sequence ID" value="MSD90189.1"/>
    <property type="molecule type" value="Genomic_DNA"/>
</dbReference>
<dbReference type="Proteomes" id="UP000436357">
    <property type="component" value="Unassembled WGS sequence"/>
</dbReference>
<gene>
    <name evidence="2" type="ORF">GKC41_00670</name>
</gene>
<dbReference type="OrthoDB" id="3239324at2"/>
<feature type="region of interest" description="Disordered" evidence="1">
    <location>
        <begin position="188"/>
        <end position="220"/>
    </location>
</feature>
<evidence type="ECO:0000313" key="3">
    <source>
        <dbReference type="Proteomes" id="UP000436357"/>
    </source>
</evidence>
<protein>
    <submittedName>
        <fullName evidence="2">Uncharacterized protein</fullName>
    </submittedName>
</protein>
<comment type="caution">
    <text evidence="2">The sequence shown here is derived from an EMBL/GenBank/DDBJ whole genome shotgun (WGS) entry which is preliminary data.</text>
</comment>
<evidence type="ECO:0000256" key="1">
    <source>
        <dbReference type="SAM" id="MobiDB-lite"/>
    </source>
</evidence>
<dbReference type="RefSeq" id="WP_154312494.1">
    <property type="nucleotide sequence ID" value="NZ_WKKW01000001.1"/>
</dbReference>
<organism evidence="2 3">
    <name type="scientific">Bifidobacterium asteroides</name>
    <dbReference type="NCBI Taxonomy" id="1684"/>
    <lineage>
        <taxon>Bacteria</taxon>
        <taxon>Bacillati</taxon>
        <taxon>Actinomycetota</taxon>
        <taxon>Actinomycetes</taxon>
        <taxon>Bifidobacteriales</taxon>
        <taxon>Bifidobacteriaceae</taxon>
        <taxon>Bifidobacterium</taxon>
    </lineage>
</organism>
<name>A0A6N7TSE9_9BIFI</name>
<feature type="compositionally biased region" description="Polar residues" evidence="1">
    <location>
        <begin position="339"/>
        <end position="353"/>
    </location>
</feature>
<sequence>MAREYGKLYIRAWSNGFTKLPARAQRTYMFLLSQPDISNAGTLTLALRRWANCVGDETAQDIEDDLKYLAARGYVVVDEGCEELLVRTYIKWDGGWRSPNMMVSIKAAASQALSETIRATLREEITKLDTSTLPKKVNERTGRSTKDFVELLIAQLADELAGDEKDPEVADWGSETLQGTLPLTLSETLPERVSKSNPSRKGLAKGFGKGSSTTTTTAIDSTAIDTTTRVNNREKTANRSYTPQFEQFWSLYPQHRRKEKPRAFTEWQKATRRAEPDEIIAGLKAYLTGDVTYAPYPAKWLKTDSWQDGPDLSRQVEASWSAPAMARRESNLANLQSYISQRQGRQPQPTQKQGRLIGGAA</sequence>
<accession>A0A6N7TSE9</accession>